<comment type="caution">
    <text evidence="1">The sequence shown here is derived from an EMBL/GenBank/DDBJ whole genome shotgun (WGS) entry which is preliminary data.</text>
</comment>
<evidence type="ECO:0008006" key="3">
    <source>
        <dbReference type="Google" id="ProtNLM"/>
    </source>
</evidence>
<dbReference type="Proteomes" id="UP000037267">
    <property type="component" value="Unassembled WGS sequence"/>
</dbReference>
<evidence type="ECO:0000313" key="2">
    <source>
        <dbReference type="Proteomes" id="UP000037267"/>
    </source>
</evidence>
<dbReference type="AlphaFoldDB" id="A0A0L0W677"/>
<name>A0A0L0W677_GOTPU</name>
<evidence type="ECO:0000313" key="1">
    <source>
        <dbReference type="EMBL" id="KNF06977.1"/>
    </source>
</evidence>
<sequence>MKERAWYKCPICNYKLLMINPNKVIEGVYIKCKKCSQEIEIKNTSQNQSQSRQLTG</sequence>
<keyword evidence="2" id="KW-1185">Reference proteome</keyword>
<reference evidence="2" key="1">
    <citation type="submission" date="2015-07" db="EMBL/GenBank/DDBJ databases">
        <title>Draft genome sequence of the purine-degrading Gottschalkia purinilyticum DSM 1384 (formerly Clostridium purinilyticum).</title>
        <authorList>
            <person name="Poehlein A."/>
            <person name="Schiel-Bengelsdorf B."/>
            <person name="Bengelsdorf F.R."/>
            <person name="Daniel R."/>
            <person name="Duerre P."/>
        </authorList>
    </citation>
    <scope>NUCLEOTIDE SEQUENCE [LARGE SCALE GENOMIC DNA]</scope>
    <source>
        <strain evidence="2">DSM 1384</strain>
    </source>
</reference>
<gene>
    <name evidence="1" type="ORF">CLPU_39c00040</name>
</gene>
<accession>A0A0L0W677</accession>
<dbReference type="EMBL" id="LGSS01000039">
    <property type="protein sequence ID" value="KNF06977.1"/>
    <property type="molecule type" value="Genomic_DNA"/>
</dbReference>
<dbReference type="STRING" id="1503.CLPU_39c00040"/>
<proteinExistence type="predicted"/>
<organism evidence="1 2">
    <name type="scientific">Gottschalkia purinilytica</name>
    <name type="common">Clostridium purinilyticum</name>
    <dbReference type="NCBI Taxonomy" id="1503"/>
    <lineage>
        <taxon>Bacteria</taxon>
        <taxon>Bacillati</taxon>
        <taxon>Bacillota</taxon>
        <taxon>Tissierellia</taxon>
        <taxon>Tissierellales</taxon>
        <taxon>Gottschalkiaceae</taxon>
        <taxon>Gottschalkia</taxon>
    </lineage>
</organism>
<protein>
    <recommendedName>
        <fullName evidence="3">Mu-like prophage protein Com</fullName>
    </recommendedName>
</protein>
<dbReference type="RefSeq" id="WP_164492065.1">
    <property type="nucleotide sequence ID" value="NZ_LGSS01000039.1"/>
</dbReference>
<dbReference type="SUPFAM" id="SSF57783">
    <property type="entry name" value="Zinc beta-ribbon"/>
    <property type="match status" value="1"/>
</dbReference>